<dbReference type="InterPro" id="IPR002826">
    <property type="entry name" value="MptE-like"/>
</dbReference>
<protein>
    <submittedName>
        <fullName evidence="2">Glycosyltransferase</fullName>
    </submittedName>
</protein>
<evidence type="ECO:0000313" key="2">
    <source>
        <dbReference type="EMBL" id="ADI18724.1"/>
    </source>
</evidence>
<sequence>MMSHQINTYARLVGLDLSRASRAELEAVYAEALTLLPMNAPIYVGTEKLSLEARIAGTLKTFEIYQWRLNRTYRPRLRALREMFRGRERCFVIGNGPSLNRTDLAMLKDEVTFAVNSFFLKAADLDWLPTFFVVEDHLVAEDRADWIHALEGPTKLFPAYLRYCLDEAPDTIFFNHRPRVSYPHGFDFSTDAADVTYTGCTVTFTVLQLAHYLGFTKIHLLGVDADYVLPKDVAETSDYGVGVLDMKSNDPNHFHPDYFGKGFRWHDPQVDKMVEAYREAERVTRALGRPIVNSGVGGKLDVFAREPFAEVFPAARGPEAVEKANHEAAGRRPEGGGMIAPQALTRLCREQLARKNRAGRALGAGWGGAVDTGFPRLLVVDFTPIGGGAATSEIKDALLGHWPRSELMEISALGETMTARGGALGVPIETPRDRRADRILAAATGFAPDVILYRPVANRPDLQRLTAEILSLHPVPVLTSFMDDWMLRLFGQSRPGFDAFDQSVRILLEDAPVCLAISEPMADLLEARYGVPALALANGIEPEVFAAVRAAAAPEREGRTGLKIRYAGGLAPDMGLASLKRLAEAVAARGDPDVTLEIKTSPFWMHTQGAAFADFAAVTVFAEEMTRQDYHAWLAAADVTVIAYNFDAASLAYVRHSLANKLPECLASGAALLAIGPAECATLARLAEADCAVTVTEEGAEPIAAALARLSDPAARAGIVARQVAVAEAEFALLPRREMLRRLLVETARGEADPNLARRLSDAFIAAAGRWQDLPAAAPAFLPALAG</sequence>
<dbReference type="GO" id="GO:0016740">
    <property type="term" value="F:transferase activity"/>
    <property type="evidence" value="ECO:0007669"/>
    <property type="project" value="UniProtKB-KW"/>
</dbReference>
<dbReference type="AlphaFoldDB" id="E0XWD3"/>
<dbReference type="Gene3D" id="3.40.50.2000">
    <property type="entry name" value="Glycogen Phosphorylase B"/>
    <property type="match status" value="2"/>
</dbReference>
<dbReference type="SUPFAM" id="SSF53756">
    <property type="entry name" value="UDP-Glycosyltransferase/glycogen phosphorylase"/>
    <property type="match status" value="1"/>
</dbReference>
<feature type="domain" description="6-hydroxymethylpterin diphosphokinase MptE-like" evidence="1">
    <location>
        <begin position="72"/>
        <end position="227"/>
    </location>
</feature>
<evidence type="ECO:0000259" key="1">
    <source>
        <dbReference type="Pfam" id="PF01973"/>
    </source>
</evidence>
<reference evidence="2" key="1">
    <citation type="journal article" date="2011" name="Environ. Microbiol.">
        <title>Time-series analyses of Monterey Bay coastal microbial picoplankton using a 'genome proxy' microarray.</title>
        <authorList>
            <person name="Rich V.I."/>
            <person name="Pham V.D."/>
            <person name="Eppley J."/>
            <person name="Shi Y."/>
            <person name="DeLong E.F."/>
        </authorList>
    </citation>
    <scope>NUCLEOTIDE SEQUENCE</scope>
</reference>
<dbReference type="Pfam" id="PF01973">
    <property type="entry name" value="MptE-like"/>
    <property type="match status" value="1"/>
</dbReference>
<proteinExistence type="predicted"/>
<dbReference type="EMBL" id="GU474898">
    <property type="protein sequence ID" value="ADI18724.1"/>
    <property type="molecule type" value="Genomic_DNA"/>
</dbReference>
<name>E0XWD3_9HYPH</name>
<keyword evidence="2" id="KW-0808">Transferase</keyword>
<dbReference type="Gene3D" id="3.90.1480.10">
    <property type="entry name" value="Alpha-2,3-sialyltransferase"/>
    <property type="match status" value="1"/>
</dbReference>
<organism evidence="2">
    <name type="scientific">uncultured Rhizobiales bacterium HF4000_32B18</name>
    <dbReference type="NCBI Taxonomy" id="710780"/>
    <lineage>
        <taxon>Bacteria</taxon>
        <taxon>Pseudomonadati</taxon>
        <taxon>Pseudomonadota</taxon>
        <taxon>Alphaproteobacteria</taxon>
        <taxon>Hyphomicrobiales</taxon>
        <taxon>environmental samples</taxon>
    </lineage>
</organism>
<accession>E0XWD3</accession>